<dbReference type="GO" id="GO:0005929">
    <property type="term" value="C:cilium"/>
    <property type="evidence" value="ECO:0007669"/>
    <property type="project" value="UniProtKB-SubCell"/>
</dbReference>
<dbReference type="PANTHER" id="PTHR15722">
    <property type="entry name" value="IFT140/172-RELATED"/>
    <property type="match status" value="1"/>
</dbReference>
<dbReference type="PANTHER" id="PTHR15722:SF7">
    <property type="entry name" value="INTRAFLAGELLAR TRANSPORT PROTEIN 140 HOMOLOG"/>
    <property type="match status" value="1"/>
</dbReference>
<dbReference type="SUPFAM" id="SSF48452">
    <property type="entry name" value="TPR-like"/>
    <property type="match status" value="3"/>
</dbReference>
<feature type="domain" description="IFT140 second beta-propeller" evidence="6">
    <location>
        <begin position="24"/>
        <end position="133"/>
    </location>
</feature>
<evidence type="ECO:0000256" key="1">
    <source>
        <dbReference type="ARBA" id="ARBA00004138"/>
    </source>
</evidence>
<dbReference type="InterPro" id="IPR056155">
    <property type="entry name" value="Beta-prop_IFT140_2nd"/>
</dbReference>
<dbReference type="InterPro" id="IPR002885">
    <property type="entry name" value="PPR_rpt"/>
</dbReference>
<dbReference type="Pfam" id="PF23385">
    <property type="entry name" value="Beta-prop_IFT140_2nd"/>
    <property type="match status" value="1"/>
</dbReference>
<dbReference type="Pfam" id="PF24760">
    <property type="entry name" value="TPR_IF140_C"/>
    <property type="match status" value="1"/>
</dbReference>
<reference evidence="9 10" key="2">
    <citation type="journal article" date="2018" name="Plant J.">
        <title>The Physcomitrella patens chromosome-scale assembly reveals moss genome structure and evolution.</title>
        <authorList>
            <person name="Lang D."/>
            <person name="Ullrich K.K."/>
            <person name="Murat F."/>
            <person name="Fuchs J."/>
            <person name="Jenkins J."/>
            <person name="Haas F.B."/>
            <person name="Piednoel M."/>
            <person name="Gundlach H."/>
            <person name="Van Bel M."/>
            <person name="Meyberg R."/>
            <person name="Vives C."/>
            <person name="Morata J."/>
            <person name="Symeonidi A."/>
            <person name="Hiss M."/>
            <person name="Muchero W."/>
            <person name="Kamisugi Y."/>
            <person name="Saleh O."/>
            <person name="Blanc G."/>
            <person name="Decker E.L."/>
            <person name="van Gessel N."/>
            <person name="Grimwood J."/>
            <person name="Hayes R.D."/>
            <person name="Graham S.W."/>
            <person name="Gunter L.E."/>
            <person name="McDaniel S.F."/>
            <person name="Hoernstein S.N.W."/>
            <person name="Larsson A."/>
            <person name="Li F.W."/>
            <person name="Perroud P.F."/>
            <person name="Phillips J."/>
            <person name="Ranjan P."/>
            <person name="Rokshar D.S."/>
            <person name="Rothfels C.J."/>
            <person name="Schneider L."/>
            <person name="Shu S."/>
            <person name="Stevenson D.W."/>
            <person name="Thummler F."/>
            <person name="Tillich M."/>
            <person name="Villarreal Aguilar J.C."/>
            <person name="Widiez T."/>
            <person name="Wong G.K."/>
            <person name="Wymore A."/>
            <person name="Zhang Y."/>
            <person name="Zimmer A.D."/>
            <person name="Quatrano R.S."/>
            <person name="Mayer K.F.X."/>
            <person name="Goodstein D."/>
            <person name="Casacuberta J.M."/>
            <person name="Vandepoele K."/>
            <person name="Reski R."/>
            <person name="Cuming A.C."/>
            <person name="Tuskan G.A."/>
            <person name="Maumus F."/>
            <person name="Salse J."/>
            <person name="Schmutz J."/>
            <person name="Rensing S.A."/>
        </authorList>
    </citation>
    <scope>NUCLEOTIDE SEQUENCE [LARGE SCALE GENOMIC DNA]</scope>
    <source>
        <strain evidence="9 10">cv. Gransden 2004</strain>
    </source>
</reference>
<evidence type="ECO:0000313" key="9">
    <source>
        <dbReference type="EnsemblPlants" id="Pp3c12_5950V3.2"/>
    </source>
</evidence>
<comment type="subcellular location">
    <subcellularLocation>
        <location evidence="1">Cell projection</location>
        <location evidence="1">Cilium</location>
    </subcellularLocation>
</comment>
<evidence type="ECO:0000256" key="2">
    <source>
        <dbReference type="ARBA" id="ARBA00022574"/>
    </source>
</evidence>
<evidence type="ECO:0000259" key="8">
    <source>
        <dbReference type="Pfam" id="PF24762"/>
    </source>
</evidence>
<dbReference type="Gramene" id="Pp3c12_5950V3.2">
    <property type="protein sequence ID" value="Pp3c12_5950V3.2"/>
    <property type="gene ID" value="Pp3c12_5950"/>
</dbReference>
<evidence type="ECO:0000256" key="4">
    <source>
        <dbReference type="ARBA" id="ARBA00023069"/>
    </source>
</evidence>
<evidence type="ECO:0000256" key="5">
    <source>
        <dbReference type="ARBA" id="ARBA00023273"/>
    </source>
</evidence>
<dbReference type="NCBIfam" id="TIGR00756">
    <property type="entry name" value="PPR"/>
    <property type="match status" value="1"/>
</dbReference>
<reference evidence="9 10" key="1">
    <citation type="journal article" date="2008" name="Science">
        <title>The Physcomitrella genome reveals evolutionary insights into the conquest of land by plants.</title>
        <authorList>
            <person name="Rensing S."/>
            <person name="Lang D."/>
            <person name="Zimmer A."/>
            <person name="Terry A."/>
            <person name="Salamov A."/>
            <person name="Shapiro H."/>
            <person name="Nishiyama T."/>
            <person name="Perroud P.-F."/>
            <person name="Lindquist E."/>
            <person name="Kamisugi Y."/>
            <person name="Tanahashi T."/>
            <person name="Sakakibara K."/>
            <person name="Fujita T."/>
            <person name="Oishi K."/>
            <person name="Shin-I T."/>
            <person name="Kuroki Y."/>
            <person name="Toyoda A."/>
            <person name="Suzuki Y."/>
            <person name="Hashimoto A."/>
            <person name="Yamaguchi K."/>
            <person name="Sugano A."/>
            <person name="Kohara Y."/>
            <person name="Fujiyama A."/>
            <person name="Anterola A."/>
            <person name="Aoki S."/>
            <person name="Ashton N."/>
            <person name="Barbazuk W.B."/>
            <person name="Barker E."/>
            <person name="Bennetzen J."/>
            <person name="Bezanilla M."/>
            <person name="Blankenship R."/>
            <person name="Cho S.H."/>
            <person name="Dutcher S."/>
            <person name="Estelle M."/>
            <person name="Fawcett J.A."/>
            <person name="Gundlach H."/>
            <person name="Hanada K."/>
            <person name="Heyl A."/>
            <person name="Hicks K.A."/>
            <person name="Hugh J."/>
            <person name="Lohr M."/>
            <person name="Mayer K."/>
            <person name="Melkozernov A."/>
            <person name="Murata T."/>
            <person name="Nelson D."/>
            <person name="Pils B."/>
            <person name="Prigge M."/>
            <person name="Reiss B."/>
            <person name="Renner T."/>
            <person name="Rombauts S."/>
            <person name="Rushton P."/>
            <person name="Sanderfoot A."/>
            <person name="Schween G."/>
            <person name="Shiu S.-H."/>
            <person name="Stueber K."/>
            <person name="Theodoulou F.L."/>
            <person name="Tu H."/>
            <person name="Van de Peer Y."/>
            <person name="Verrier P.J."/>
            <person name="Waters E."/>
            <person name="Wood A."/>
            <person name="Yang L."/>
            <person name="Cove D."/>
            <person name="Cuming A."/>
            <person name="Hasebe M."/>
            <person name="Lucas S."/>
            <person name="Mishler D.B."/>
            <person name="Reski R."/>
            <person name="Grigoriev I."/>
            <person name="Quatrano R.S."/>
            <person name="Boore J.L."/>
        </authorList>
    </citation>
    <scope>NUCLEOTIDE SEQUENCE [LARGE SCALE GENOMIC DNA]</scope>
    <source>
        <strain evidence="9 10">cv. Gransden 2004</strain>
    </source>
</reference>
<evidence type="ECO:0000259" key="7">
    <source>
        <dbReference type="Pfam" id="PF24760"/>
    </source>
</evidence>
<dbReference type="EMBL" id="ABEU02000012">
    <property type="status" value="NOT_ANNOTATED_CDS"/>
    <property type="molecule type" value="Genomic_DNA"/>
</dbReference>
<dbReference type="AlphaFoldDB" id="A0A7I4AIQ9"/>
<dbReference type="Gene3D" id="1.25.40.470">
    <property type="match status" value="2"/>
</dbReference>
<keyword evidence="4" id="KW-0969">Cilium</keyword>
<dbReference type="OMA" id="CESHDFA"/>
<keyword evidence="2" id="KW-0853">WD repeat</keyword>
<keyword evidence="10" id="KW-1185">Reference proteome</keyword>
<dbReference type="Pfam" id="PF24762">
    <property type="entry name" value="TPR_IF140-IFT172"/>
    <property type="match status" value="1"/>
</dbReference>
<dbReference type="InterPro" id="IPR011990">
    <property type="entry name" value="TPR-like_helical_dom_sf"/>
</dbReference>
<dbReference type="Proteomes" id="UP000006727">
    <property type="component" value="Chromosome 12"/>
</dbReference>
<proteinExistence type="predicted"/>
<accession>A0A7I4AIQ9</accession>
<sequence>MVSQEIICPIIMQYMNYLTEDHENLKGEHKQLLVVDHFQGKSLQLEVCEEVLVAVTSENRIRSWKIERNEVKLSGLPSGRKVDQVEKIQSLRCNCDGTKISFFAESPKGDGTESKLFVYDEYLDKFLCYDFGDRRPVSHYWDDEDCKLLACHIICSEGIFEYEKEGADQKTKKGLSYFNYNLVLGPVMLVAAYQSIAWIQDHAFWKALAAICVQTKRTDIAAYCFGRMQDAYGAELIEEAEKEPEEDARVAMVALQLGQIDDAKQLYANCKRYDLVNRLHQLCCEWEKALEVATKNDRIHLKNTHHSYAKYLEARGNYKDAIHHFELSGSYEVPRMLYAAQQVEELQDYIDNSSDPALQRWWAHFCEANDLLSEAIEYYIAARDTCSLVRVYCYQKDFEAASEVVTSSGDFAGAFQLAREYEKIGDILQAIQFFKMAGKSSYAAQLAMKTGMDSELLPLSLQGGDLGTAIDICFRSQLFDALRSIAEGLDESADPSLLTNCGDYLLQHKQFDKAVKLFIAAKLYHKALDVCTKEGITITGAMAEVICPKGDHRKDEEYSKLLMRLAASCLAQGSYHLACKKYTQAGDRVMATKALLKSGDTERIIFFAHVSRQKEIFVLAANYLQTLDWHGDANLMRIIVQMYTKAGDTTSLASFYEACAQIEIDEFRDYEKALGAMSEALKYLEKTNNSDKDDQVKSLQTRISEMEHFGQIRKMAKTDPAGMVRACRELLVQVSRNKGSPQAALRVGDLYALLIEFYFRQRNMEQAYELIEEMQCQKIPLSQYIDQSTVESIYKALGIEAAEDSLSEGISEEIASLDRT</sequence>
<feature type="domain" description="IF140/IFT172/WDR19 TPR" evidence="8">
    <location>
        <begin position="191"/>
        <end position="463"/>
    </location>
</feature>
<feature type="domain" description="IF140 C-terminal TPR" evidence="7">
    <location>
        <begin position="651"/>
        <end position="775"/>
    </location>
</feature>
<protein>
    <submittedName>
        <fullName evidence="9">Uncharacterized protein</fullName>
    </submittedName>
</protein>
<evidence type="ECO:0000313" key="10">
    <source>
        <dbReference type="Proteomes" id="UP000006727"/>
    </source>
</evidence>
<evidence type="ECO:0000259" key="6">
    <source>
        <dbReference type="Pfam" id="PF23385"/>
    </source>
</evidence>
<dbReference type="EnsemblPlants" id="Pp3c12_5950V3.2">
    <property type="protein sequence ID" value="Pp3c12_5950V3.2"/>
    <property type="gene ID" value="Pp3c12_5950"/>
</dbReference>
<organism evidence="9 10">
    <name type="scientific">Physcomitrium patens</name>
    <name type="common">Spreading-leaved earth moss</name>
    <name type="synonym">Physcomitrella patens</name>
    <dbReference type="NCBI Taxonomy" id="3218"/>
    <lineage>
        <taxon>Eukaryota</taxon>
        <taxon>Viridiplantae</taxon>
        <taxon>Streptophyta</taxon>
        <taxon>Embryophyta</taxon>
        <taxon>Bryophyta</taxon>
        <taxon>Bryophytina</taxon>
        <taxon>Bryopsida</taxon>
        <taxon>Funariidae</taxon>
        <taxon>Funariales</taxon>
        <taxon>Funariaceae</taxon>
        <taxon>Physcomitrium</taxon>
    </lineage>
</organism>
<evidence type="ECO:0000256" key="3">
    <source>
        <dbReference type="ARBA" id="ARBA00022737"/>
    </source>
</evidence>
<dbReference type="InParanoid" id="A0A7I4AIQ9"/>
<keyword evidence="5" id="KW-0966">Cell projection</keyword>
<reference evidence="9" key="3">
    <citation type="submission" date="2020-12" db="UniProtKB">
        <authorList>
            <consortium name="EnsemblPlants"/>
        </authorList>
    </citation>
    <scope>IDENTIFICATION</scope>
</reference>
<name>A0A7I4AIQ9_PHYPA</name>
<dbReference type="InterPro" id="IPR056168">
    <property type="entry name" value="TPR_IF140/IFT172/WDR19"/>
</dbReference>
<keyword evidence="3" id="KW-0677">Repeat</keyword>
<dbReference type="InterPro" id="IPR056156">
    <property type="entry name" value="TPR_IF140_C"/>
</dbReference>